<keyword evidence="1" id="KW-0175">Coiled coil</keyword>
<reference evidence="2" key="2">
    <citation type="submission" date="2020-09" db="EMBL/GenBank/DDBJ databases">
        <authorList>
            <person name="Sun Q."/>
            <person name="Zhou Y."/>
        </authorList>
    </citation>
    <scope>NUCLEOTIDE SEQUENCE</scope>
    <source>
        <strain evidence="2">CGMCC 4.7368</strain>
    </source>
</reference>
<dbReference type="EMBL" id="BMNH01000016">
    <property type="protein sequence ID" value="GGO74988.1"/>
    <property type="molecule type" value="Genomic_DNA"/>
</dbReference>
<name>A0A918DM76_9ACTN</name>
<protein>
    <submittedName>
        <fullName evidence="2">Uncharacterized protein</fullName>
    </submittedName>
</protein>
<evidence type="ECO:0000256" key="1">
    <source>
        <dbReference type="SAM" id="Coils"/>
    </source>
</evidence>
<dbReference type="RefSeq" id="WP_189126493.1">
    <property type="nucleotide sequence ID" value="NZ_BMNH01000016.1"/>
</dbReference>
<dbReference type="SUPFAM" id="SSF140453">
    <property type="entry name" value="EsxAB dimer-like"/>
    <property type="match status" value="1"/>
</dbReference>
<gene>
    <name evidence="2" type="ORF">GCM10012289_48960</name>
</gene>
<accession>A0A918DM76</accession>
<dbReference type="AlphaFoldDB" id="A0A918DM76"/>
<evidence type="ECO:0000313" key="3">
    <source>
        <dbReference type="Proteomes" id="UP000646523"/>
    </source>
</evidence>
<keyword evidence="3" id="KW-1185">Reference proteome</keyword>
<organism evidence="2 3">
    <name type="scientific">Nonomuraea cavernae</name>
    <dbReference type="NCBI Taxonomy" id="2045107"/>
    <lineage>
        <taxon>Bacteria</taxon>
        <taxon>Bacillati</taxon>
        <taxon>Actinomycetota</taxon>
        <taxon>Actinomycetes</taxon>
        <taxon>Streptosporangiales</taxon>
        <taxon>Streptosporangiaceae</taxon>
        <taxon>Nonomuraea</taxon>
    </lineage>
</organism>
<proteinExistence type="predicted"/>
<dbReference type="InterPro" id="IPR036689">
    <property type="entry name" value="ESAT-6-like_sf"/>
</dbReference>
<reference evidence="2" key="1">
    <citation type="journal article" date="2014" name="Int. J. Syst. Evol. Microbiol.">
        <title>Complete genome sequence of Corynebacterium casei LMG S-19264T (=DSM 44701T), isolated from a smear-ripened cheese.</title>
        <authorList>
            <consortium name="US DOE Joint Genome Institute (JGI-PGF)"/>
            <person name="Walter F."/>
            <person name="Albersmeier A."/>
            <person name="Kalinowski J."/>
            <person name="Ruckert C."/>
        </authorList>
    </citation>
    <scope>NUCLEOTIDE SEQUENCE</scope>
    <source>
        <strain evidence="2">CGMCC 4.7368</strain>
    </source>
</reference>
<feature type="coiled-coil region" evidence="1">
    <location>
        <begin position="112"/>
        <end position="153"/>
    </location>
</feature>
<evidence type="ECO:0000313" key="2">
    <source>
        <dbReference type="EMBL" id="GGO74988.1"/>
    </source>
</evidence>
<dbReference type="Proteomes" id="UP000646523">
    <property type="component" value="Unassembled WGS sequence"/>
</dbReference>
<sequence>MAADDHRQVTTELLRTRDFLAAVSNPIAIITEVVFRIHALTAILREVPGDPDGIDALGAGFQQMRTALASADADLHKVSTRVPSVWKGDAAREAVAALKATHHLVQRSAHAMRRANVLLQDYADEVRRLKGDLEQHRQRLIEAVRELDGVRDLTRNLLNAVRMLDGDGGIVDVIARAISAIDGAIAVFEQLDAASSALQRGLRDIQGRARASVVRSRHVDAFDSVLLAAAGDDRLVKGDDGTLSTAQLARAADRMDALSDADRARLLHLLDQAASETERAYLMKALAAGHSVDDISTFAGLIRGKSEGWLGDMLSPIDPRAAGAAVNGVDVKQQNQQTCGSTVIMAARIMNDPLYALSLTADDQGHLLPPADLRARLHTEQNRIHDSTNTLWPQALGTTPWGLANGLNDHAGSFGVTYDWRLVADTSPGSVTSALNDAVGAVDAGHTVPVLIGDSHPRHYVLLIEHEDDELVFYNPAGRITRVKEDDFLNGDLSAVGYEHVQGVIVPR</sequence>
<comment type="caution">
    <text evidence="2">The sequence shown here is derived from an EMBL/GenBank/DDBJ whole genome shotgun (WGS) entry which is preliminary data.</text>
</comment>